<evidence type="ECO:0000313" key="1">
    <source>
        <dbReference type="EMBL" id="KAK3907173.1"/>
    </source>
</evidence>
<accession>A0AAE1L4X8</accession>
<dbReference type="AlphaFoldDB" id="A0AAE1L4X8"/>
<keyword evidence="2" id="KW-1185">Reference proteome</keyword>
<dbReference type="Gene3D" id="3.40.50.300">
    <property type="entry name" value="P-loop containing nucleotide triphosphate hydrolases"/>
    <property type="match status" value="2"/>
</dbReference>
<dbReference type="InterPro" id="IPR027417">
    <property type="entry name" value="P-loop_NTPase"/>
</dbReference>
<keyword evidence="1" id="KW-0547">Nucleotide-binding</keyword>
<reference evidence="1" key="1">
    <citation type="submission" date="2021-07" db="EMBL/GenBank/DDBJ databases">
        <authorList>
            <person name="Catto M.A."/>
            <person name="Jacobson A."/>
            <person name="Kennedy G."/>
            <person name="Labadie P."/>
            <person name="Hunt B.G."/>
            <person name="Srinivasan R."/>
        </authorList>
    </citation>
    <scope>NUCLEOTIDE SEQUENCE</scope>
    <source>
        <strain evidence="1">PL_HMW_Pooled</strain>
        <tissue evidence="1">Head</tissue>
    </source>
</reference>
<dbReference type="InterPro" id="IPR051055">
    <property type="entry name" value="PIF1_helicase"/>
</dbReference>
<sequence length="436" mass="49719">MDESAKKKFAVHIRHVNNKTIQKDVLATQLYVLPNKEPLNRCYKFRPKSLEFSKGREYGLQEGDKMVKYFIILMAVLFSLFLDEQLQTLKGQSHKRIAMPSRKSISPPEVPFSEYTILKPCKENSALEKEESKCDKKSDVSSVRKNVKSNQDAAILEKLAKRNSPVTLGFYPRQIRNKTPLWGFVVPYVSTWETVSVNGGNTPGSSQEGDIHVKVLKQCHRQTDNQFLKFLENLSHGILDAEDKLLIKSRFEEYLPSDDKFSFKDAIHLYMTRAGVQKHNDEKMREMNIPLLNIPAENNSAIASASSDEVACNLQQNLCLGLGVRVMLRANLWTEAGLVNGAFGTVRKIVYSKTNETSIPNYILVEFDKFIGSVTKDGCVPIPRILRSWYLREHYCTRIQFPLDVGYATTYHKSQGLTIPKVVIHMEQKEKQPGKK</sequence>
<dbReference type="PANTHER" id="PTHR47642:SF5">
    <property type="entry name" value="ATP-DEPENDENT DNA HELICASE"/>
    <property type="match status" value="1"/>
</dbReference>
<gene>
    <name evidence="1" type="ORF">KUF71_000093</name>
</gene>
<dbReference type="PANTHER" id="PTHR47642">
    <property type="entry name" value="ATP-DEPENDENT DNA HELICASE"/>
    <property type="match status" value="1"/>
</dbReference>
<keyword evidence="1" id="KW-0347">Helicase</keyword>
<dbReference type="Proteomes" id="UP001219518">
    <property type="component" value="Unassembled WGS sequence"/>
</dbReference>
<keyword evidence="1" id="KW-0378">Hydrolase</keyword>
<dbReference type="GO" id="GO:0004386">
    <property type="term" value="F:helicase activity"/>
    <property type="evidence" value="ECO:0007669"/>
    <property type="project" value="UniProtKB-KW"/>
</dbReference>
<dbReference type="Gene3D" id="2.30.30.940">
    <property type="match status" value="1"/>
</dbReference>
<dbReference type="EMBL" id="JAHWGI010000001">
    <property type="protein sequence ID" value="KAK3907173.1"/>
    <property type="molecule type" value="Genomic_DNA"/>
</dbReference>
<evidence type="ECO:0000313" key="2">
    <source>
        <dbReference type="Proteomes" id="UP001219518"/>
    </source>
</evidence>
<keyword evidence="1" id="KW-0067">ATP-binding</keyword>
<dbReference type="SUPFAM" id="SSF52540">
    <property type="entry name" value="P-loop containing nucleoside triphosphate hydrolases"/>
    <property type="match status" value="1"/>
</dbReference>
<reference evidence="1" key="2">
    <citation type="journal article" date="2023" name="BMC Genomics">
        <title>Pest status, molecular evolution, and epigenetic factors derived from the genome assembly of Frankliniella fusca, a thysanopteran phytovirus vector.</title>
        <authorList>
            <person name="Catto M.A."/>
            <person name="Labadie P.E."/>
            <person name="Jacobson A.L."/>
            <person name="Kennedy G.G."/>
            <person name="Srinivasan R."/>
            <person name="Hunt B.G."/>
        </authorList>
    </citation>
    <scope>NUCLEOTIDE SEQUENCE</scope>
    <source>
        <strain evidence="1">PL_HMW_Pooled</strain>
    </source>
</reference>
<comment type="caution">
    <text evidence="1">The sequence shown here is derived from an EMBL/GenBank/DDBJ whole genome shotgun (WGS) entry which is preliminary data.</text>
</comment>
<proteinExistence type="predicted"/>
<name>A0AAE1L4X8_9NEOP</name>
<protein>
    <submittedName>
        <fullName evidence="1">ATP-dependent DNA helicase</fullName>
    </submittedName>
</protein>
<organism evidence="1 2">
    <name type="scientific">Frankliniella fusca</name>
    <dbReference type="NCBI Taxonomy" id="407009"/>
    <lineage>
        <taxon>Eukaryota</taxon>
        <taxon>Metazoa</taxon>
        <taxon>Ecdysozoa</taxon>
        <taxon>Arthropoda</taxon>
        <taxon>Hexapoda</taxon>
        <taxon>Insecta</taxon>
        <taxon>Pterygota</taxon>
        <taxon>Neoptera</taxon>
        <taxon>Paraneoptera</taxon>
        <taxon>Thysanoptera</taxon>
        <taxon>Terebrantia</taxon>
        <taxon>Thripoidea</taxon>
        <taxon>Thripidae</taxon>
        <taxon>Frankliniella</taxon>
    </lineage>
</organism>